<dbReference type="GO" id="GO:0009103">
    <property type="term" value="P:lipopolysaccharide biosynthetic process"/>
    <property type="evidence" value="ECO:0007669"/>
    <property type="project" value="TreeGrafter"/>
</dbReference>
<name>A0A1F5Z085_9BACT</name>
<dbReference type="Pfam" id="PF00953">
    <property type="entry name" value="Glycos_transf_4"/>
    <property type="match status" value="1"/>
</dbReference>
<feature type="transmembrane region" description="Helical" evidence="7">
    <location>
        <begin position="111"/>
        <end position="131"/>
    </location>
</feature>
<gene>
    <name evidence="8" type="ORF">A2872_02615</name>
</gene>
<evidence type="ECO:0000313" key="8">
    <source>
        <dbReference type="EMBL" id="OGG05869.1"/>
    </source>
</evidence>
<dbReference type="PANTHER" id="PTHR22926:SF3">
    <property type="entry name" value="UNDECAPRENYL-PHOSPHATE ALPHA-N-ACETYLGLUCOSAMINYL 1-PHOSPHATE TRANSFERASE"/>
    <property type="match status" value="1"/>
</dbReference>
<dbReference type="Proteomes" id="UP000178681">
    <property type="component" value="Unassembled WGS sequence"/>
</dbReference>
<feature type="transmembrane region" description="Helical" evidence="7">
    <location>
        <begin position="314"/>
        <end position="332"/>
    </location>
</feature>
<feature type="transmembrane region" description="Helical" evidence="7">
    <location>
        <begin position="12"/>
        <end position="36"/>
    </location>
</feature>
<dbReference type="GO" id="GO:0005886">
    <property type="term" value="C:plasma membrane"/>
    <property type="evidence" value="ECO:0007669"/>
    <property type="project" value="UniProtKB-SubCell"/>
</dbReference>
<keyword evidence="4 7" id="KW-0812">Transmembrane</keyword>
<feature type="transmembrane region" description="Helical" evidence="7">
    <location>
        <begin position="56"/>
        <end position="77"/>
    </location>
</feature>
<keyword evidence="3" id="KW-0808">Transferase</keyword>
<comment type="subcellular location">
    <subcellularLocation>
        <location evidence="1">Cell membrane</location>
        <topology evidence="1">Multi-pass membrane protein</topology>
    </subcellularLocation>
</comment>
<sequence>MILSFGLLKNVAFLPFLLACFLVAAAVPAVIAFANYYRLIDDPKKRPHPAHTEKRIVPRAGGLAILLGFIAAVFFFVPFSKELIGLVLGATLLVVVGLIDDYKDVHPYVRLGVNFLAAILAVGGGAGISYVTNPFTGGTINLDAWRITFNFIGPHSFLPFADIVAVIWIVWTMNMVGWSGGVDGQLPGFVTISALVIGILSFSQLSVENFPAWTGTTLAFITSGAYFGFLLWNRYPQKIMPGYGGKSLAGYLLATLAILSTAKLGTAILVLGVPAVDAVFVKVSQILQGKNPTQGTRTFLHHRMLDAGWDKPKIALFYWGLSAILGVVALFLNAQQKFFAFIVLAVFILMIIIWLNFYTNWLKPQELDNG</sequence>
<dbReference type="InterPro" id="IPR000715">
    <property type="entry name" value="Glycosyl_transferase_4"/>
</dbReference>
<feature type="transmembrane region" description="Helical" evidence="7">
    <location>
        <begin position="339"/>
        <end position="357"/>
    </location>
</feature>
<accession>A0A1F5Z085</accession>
<evidence type="ECO:0000256" key="2">
    <source>
        <dbReference type="ARBA" id="ARBA00022475"/>
    </source>
</evidence>
<evidence type="ECO:0000256" key="5">
    <source>
        <dbReference type="ARBA" id="ARBA00022989"/>
    </source>
</evidence>
<evidence type="ECO:0000256" key="4">
    <source>
        <dbReference type="ARBA" id="ARBA00022692"/>
    </source>
</evidence>
<feature type="transmembrane region" description="Helical" evidence="7">
    <location>
        <begin position="151"/>
        <end position="174"/>
    </location>
</feature>
<proteinExistence type="predicted"/>
<organism evidence="8 9">
    <name type="scientific">Candidatus Gottesmanbacteria bacterium RIFCSPHIGHO2_01_FULL_42_12</name>
    <dbReference type="NCBI Taxonomy" id="1798377"/>
    <lineage>
        <taxon>Bacteria</taxon>
        <taxon>Candidatus Gottesmaniibacteriota</taxon>
    </lineage>
</organism>
<dbReference type="EMBL" id="MFJG01000026">
    <property type="protein sequence ID" value="OGG05869.1"/>
    <property type="molecule type" value="Genomic_DNA"/>
</dbReference>
<feature type="transmembrane region" description="Helical" evidence="7">
    <location>
        <begin position="212"/>
        <end position="232"/>
    </location>
</feature>
<reference evidence="8 9" key="1">
    <citation type="journal article" date="2016" name="Nat. Commun.">
        <title>Thousands of microbial genomes shed light on interconnected biogeochemical processes in an aquifer system.</title>
        <authorList>
            <person name="Anantharaman K."/>
            <person name="Brown C.T."/>
            <person name="Hug L.A."/>
            <person name="Sharon I."/>
            <person name="Castelle C.J."/>
            <person name="Probst A.J."/>
            <person name="Thomas B.C."/>
            <person name="Singh A."/>
            <person name="Wilkins M.J."/>
            <person name="Karaoz U."/>
            <person name="Brodie E.L."/>
            <person name="Williams K.H."/>
            <person name="Hubbard S.S."/>
            <person name="Banfield J.F."/>
        </authorList>
    </citation>
    <scope>NUCLEOTIDE SEQUENCE [LARGE SCALE GENOMIC DNA]</scope>
</reference>
<dbReference type="AlphaFoldDB" id="A0A1F5Z085"/>
<feature type="transmembrane region" description="Helical" evidence="7">
    <location>
        <begin position="83"/>
        <end position="99"/>
    </location>
</feature>
<feature type="transmembrane region" description="Helical" evidence="7">
    <location>
        <begin position="252"/>
        <end position="273"/>
    </location>
</feature>
<dbReference type="CDD" id="cd06853">
    <property type="entry name" value="GT_WecA_like"/>
    <property type="match status" value="1"/>
</dbReference>
<evidence type="ECO:0000256" key="1">
    <source>
        <dbReference type="ARBA" id="ARBA00004651"/>
    </source>
</evidence>
<keyword evidence="5 7" id="KW-1133">Transmembrane helix</keyword>
<dbReference type="STRING" id="1798377.A2872_02615"/>
<evidence type="ECO:0000256" key="6">
    <source>
        <dbReference type="ARBA" id="ARBA00023136"/>
    </source>
</evidence>
<dbReference type="GO" id="GO:0044038">
    <property type="term" value="P:cell wall macromolecule biosynthetic process"/>
    <property type="evidence" value="ECO:0007669"/>
    <property type="project" value="TreeGrafter"/>
</dbReference>
<dbReference type="GO" id="GO:0016780">
    <property type="term" value="F:phosphotransferase activity, for other substituted phosphate groups"/>
    <property type="evidence" value="ECO:0007669"/>
    <property type="project" value="InterPro"/>
</dbReference>
<keyword evidence="6 7" id="KW-0472">Membrane</keyword>
<evidence type="ECO:0000256" key="3">
    <source>
        <dbReference type="ARBA" id="ARBA00022679"/>
    </source>
</evidence>
<comment type="caution">
    <text evidence="8">The sequence shown here is derived from an EMBL/GenBank/DDBJ whole genome shotgun (WGS) entry which is preliminary data.</text>
</comment>
<dbReference type="PANTHER" id="PTHR22926">
    <property type="entry name" value="PHOSPHO-N-ACETYLMURAMOYL-PENTAPEPTIDE-TRANSFERASE"/>
    <property type="match status" value="1"/>
</dbReference>
<dbReference type="GO" id="GO:0071555">
    <property type="term" value="P:cell wall organization"/>
    <property type="evidence" value="ECO:0007669"/>
    <property type="project" value="TreeGrafter"/>
</dbReference>
<evidence type="ECO:0000256" key="7">
    <source>
        <dbReference type="SAM" id="Phobius"/>
    </source>
</evidence>
<protein>
    <submittedName>
        <fullName evidence="8">Uncharacterized protein</fullName>
    </submittedName>
</protein>
<keyword evidence="2" id="KW-1003">Cell membrane</keyword>
<evidence type="ECO:0000313" key="9">
    <source>
        <dbReference type="Proteomes" id="UP000178681"/>
    </source>
</evidence>
<feature type="transmembrane region" description="Helical" evidence="7">
    <location>
        <begin position="186"/>
        <end position="206"/>
    </location>
</feature>